<reference evidence="2 3" key="1">
    <citation type="submission" date="2024-01" db="EMBL/GenBank/DDBJ databases">
        <title>Genome assemblies of Stephania.</title>
        <authorList>
            <person name="Yang L."/>
        </authorList>
    </citation>
    <scope>NUCLEOTIDE SEQUENCE [LARGE SCALE GENOMIC DNA]</scope>
    <source>
        <strain evidence="2">YNDBR</strain>
        <tissue evidence="2">Leaf</tissue>
    </source>
</reference>
<evidence type="ECO:0000313" key="3">
    <source>
        <dbReference type="Proteomes" id="UP001420932"/>
    </source>
</evidence>
<dbReference type="Proteomes" id="UP001420932">
    <property type="component" value="Unassembled WGS sequence"/>
</dbReference>
<name>A0AAP0JNU0_9MAGN</name>
<dbReference type="PANTHER" id="PTHR34566:SF2">
    <property type="entry name" value="ALTERED INHERITANCE OF MITOCHONDRIA PROTEIN"/>
    <property type="match status" value="1"/>
</dbReference>
<protein>
    <recommendedName>
        <fullName evidence="1">DUF8204 domain-containing protein</fullName>
    </recommendedName>
</protein>
<evidence type="ECO:0000313" key="2">
    <source>
        <dbReference type="EMBL" id="KAK9136262.1"/>
    </source>
</evidence>
<dbReference type="AlphaFoldDB" id="A0AAP0JNU0"/>
<organism evidence="2 3">
    <name type="scientific">Stephania yunnanensis</name>
    <dbReference type="NCBI Taxonomy" id="152371"/>
    <lineage>
        <taxon>Eukaryota</taxon>
        <taxon>Viridiplantae</taxon>
        <taxon>Streptophyta</taxon>
        <taxon>Embryophyta</taxon>
        <taxon>Tracheophyta</taxon>
        <taxon>Spermatophyta</taxon>
        <taxon>Magnoliopsida</taxon>
        <taxon>Ranunculales</taxon>
        <taxon>Menispermaceae</taxon>
        <taxon>Menispermoideae</taxon>
        <taxon>Cissampelideae</taxon>
        <taxon>Stephania</taxon>
    </lineage>
</organism>
<feature type="domain" description="DUF8204" evidence="1">
    <location>
        <begin position="19"/>
        <end position="107"/>
    </location>
</feature>
<sequence length="170" mass="19035">MSMGEEGEERASEETKKSGRSCKGCLYYSSLRKSQGRNPLCVGVSRTLKQVPSYIGESEVEASKEGRTLADFKYACVGYSVHLNNKDSSTDLKEREAELPFCVGIEIVISNYDCCSCWWIKEQQMLIMLMLLHGHTTGKMITFSLNHDNTNRHIPLGRNSSAGLLGMLVW</sequence>
<dbReference type="EMBL" id="JBBNAF010000006">
    <property type="protein sequence ID" value="KAK9136262.1"/>
    <property type="molecule type" value="Genomic_DNA"/>
</dbReference>
<dbReference type="Pfam" id="PF26631">
    <property type="entry name" value="DUF8204"/>
    <property type="match status" value="1"/>
</dbReference>
<keyword evidence="3" id="KW-1185">Reference proteome</keyword>
<proteinExistence type="predicted"/>
<dbReference type="PANTHER" id="PTHR34566">
    <property type="entry name" value="ALTERED INHERITANCE OF MITOCHONDRIA PROTEIN"/>
    <property type="match status" value="1"/>
</dbReference>
<accession>A0AAP0JNU0</accession>
<dbReference type="InterPro" id="IPR058517">
    <property type="entry name" value="DUF8204"/>
</dbReference>
<evidence type="ECO:0000259" key="1">
    <source>
        <dbReference type="Pfam" id="PF26631"/>
    </source>
</evidence>
<gene>
    <name evidence="2" type="ORF">Syun_015592</name>
</gene>
<comment type="caution">
    <text evidence="2">The sequence shown here is derived from an EMBL/GenBank/DDBJ whole genome shotgun (WGS) entry which is preliminary data.</text>
</comment>